<dbReference type="GO" id="GO:0008276">
    <property type="term" value="F:protein methyltransferase activity"/>
    <property type="evidence" value="ECO:0007669"/>
    <property type="project" value="TreeGrafter"/>
</dbReference>
<evidence type="ECO:0000259" key="5">
    <source>
        <dbReference type="Pfam" id="PF05175"/>
    </source>
</evidence>
<dbReference type="GO" id="GO:0032259">
    <property type="term" value="P:methylation"/>
    <property type="evidence" value="ECO:0007669"/>
    <property type="project" value="UniProtKB-KW"/>
</dbReference>
<organism evidence="8 9">
    <name type="scientific">Mycetocola lacteus</name>
    <dbReference type="NCBI Taxonomy" id="76637"/>
    <lineage>
        <taxon>Bacteria</taxon>
        <taxon>Bacillati</taxon>
        <taxon>Actinomycetota</taxon>
        <taxon>Actinomycetes</taxon>
        <taxon>Micrococcales</taxon>
        <taxon>Microbacteriaceae</taxon>
        <taxon>Mycetocola</taxon>
    </lineage>
</organism>
<dbReference type="Pfam" id="PF05175">
    <property type="entry name" value="MTS"/>
    <property type="match status" value="1"/>
</dbReference>
<dbReference type="Proteomes" id="UP000269438">
    <property type="component" value="Unassembled WGS sequence"/>
</dbReference>
<dbReference type="PANTHER" id="PTHR45875:SF1">
    <property type="entry name" value="METHYLTRANSFERASE N6AMT1"/>
    <property type="match status" value="1"/>
</dbReference>
<evidence type="ECO:0000313" key="8">
    <source>
        <dbReference type="EMBL" id="RLP84203.1"/>
    </source>
</evidence>
<dbReference type="PANTHER" id="PTHR45875">
    <property type="entry name" value="METHYLTRANSFERASE N6AMT1"/>
    <property type="match status" value="1"/>
</dbReference>
<dbReference type="Pfam" id="PF25004">
    <property type="entry name" value="DUF7782"/>
    <property type="match status" value="1"/>
</dbReference>
<feature type="domain" description="DUF7782" evidence="7">
    <location>
        <begin position="407"/>
        <end position="514"/>
    </location>
</feature>
<dbReference type="EMBL" id="RCUY01000002">
    <property type="protein sequence ID" value="RLP84203.1"/>
    <property type="molecule type" value="Genomic_DNA"/>
</dbReference>
<evidence type="ECO:0000313" key="9">
    <source>
        <dbReference type="Proteomes" id="UP000269438"/>
    </source>
</evidence>
<dbReference type="CDD" id="cd02440">
    <property type="entry name" value="AdoMet_MTases"/>
    <property type="match status" value="1"/>
</dbReference>
<dbReference type="GO" id="GO:0008757">
    <property type="term" value="F:S-adenosylmethionine-dependent methyltransferase activity"/>
    <property type="evidence" value="ECO:0007669"/>
    <property type="project" value="TreeGrafter"/>
</dbReference>
<sequence length="523" mass="56701">MALNGWVTLQQNPALIDALRADLLRADYRTASLLALWGEDADAALVRGNTLPIQRLLIARDDDPSDPTFARVICARLFVLGQSCTAAEVESAFPETGVAGLEALALVRVEVGVVRAQLELRPYAFTDGAESVDWWLAADLGELIVGGALRADHVVGVGGASRTLAGLIIPEPISLALDLGTGCGIQALHLARHAERVIATDISQRALDIAQFNADLNQAQGIEFRLGNMFEPVAEERFDRIVSNPPFVITPRDAGAPEYEYRDGGREGDDIVREMIETAPRFLVPGGIVQMLGNWEYRADEDAFDRIRGWLDADVDAWVLERERQDPVRYAETWIRDGGTRPGDPEFERLCGAWLDDFDRRATTGIGFGYVLLRRGDQGLAPWRRFERVASRVSGALGAHVGQVLAARDWQAARDDAALGAEALRVSGDVTEERHYWPGNEDPSVMTLHQGAGFGRTVDLDTGLAAIVGASDGTLEVGVLVAAIAQLLEVDEAALGAELLPRLRELLDEGFLVPEEFAAPASA</sequence>
<dbReference type="Gene3D" id="3.40.50.150">
    <property type="entry name" value="Vaccinia Virus protein VP39"/>
    <property type="match status" value="1"/>
</dbReference>
<dbReference type="Pfam" id="PF23186">
    <property type="entry name" value="DUF7059"/>
    <property type="match status" value="1"/>
</dbReference>
<dbReference type="OrthoDB" id="129465at2"/>
<proteinExistence type="inferred from homology"/>
<evidence type="ECO:0000256" key="4">
    <source>
        <dbReference type="ARBA" id="ARBA00022691"/>
    </source>
</evidence>
<protein>
    <submittedName>
        <fullName evidence="8">Methyltransferase domain-containing protein</fullName>
    </submittedName>
</protein>
<evidence type="ECO:0000259" key="7">
    <source>
        <dbReference type="Pfam" id="PF25004"/>
    </source>
</evidence>
<accession>A0A3L7AUJ1</accession>
<keyword evidence="4" id="KW-0949">S-adenosyl-L-methionine</keyword>
<dbReference type="InterPro" id="IPR029063">
    <property type="entry name" value="SAM-dependent_MTases_sf"/>
</dbReference>
<dbReference type="GO" id="GO:0003676">
    <property type="term" value="F:nucleic acid binding"/>
    <property type="evidence" value="ECO:0007669"/>
    <property type="project" value="InterPro"/>
</dbReference>
<dbReference type="GO" id="GO:0035657">
    <property type="term" value="C:eRF1 methyltransferase complex"/>
    <property type="evidence" value="ECO:0007669"/>
    <property type="project" value="TreeGrafter"/>
</dbReference>
<comment type="similarity">
    <text evidence="1">Belongs to the eukaryotic/archaeal PrmC-related family.</text>
</comment>
<keyword evidence="9" id="KW-1185">Reference proteome</keyword>
<dbReference type="AlphaFoldDB" id="A0A3L7AUJ1"/>
<reference evidence="8 9" key="1">
    <citation type="submission" date="2018-10" db="EMBL/GenBank/DDBJ databases">
        <authorList>
            <person name="Li J."/>
        </authorList>
    </citation>
    <scope>NUCLEOTIDE SEQUENCE [LARGE SCALE GENOMIC DNA]</scope>
    <source>
        <strain evidence="8 9">JCM 11654</strain>
    </source>
</reference>
<comment type="caution">
    <text evidence="8">The sequence shown here is derived from an EMBL/GenBank/DDBJ whole genome shotgun (WGS) entry which is preliminary data.</text>
</comment>
<dbReference type="InterPro" id="IPR056684">
    <property type="entry name" value="DUF7782"/>
</dbReference>
<evidence type="ECO:0000259" key="6">
    <source>
        <dbReference type="Pfam" id="PF23186"/>
    </source>
</evidence>
<keyword evidence="2 8" id="KW-0489">Methyltransferase</keyword>
<dbReference type="InterPro" id="IPR007848">
    <property type="entry name" value="Small_mtfrase_dom"/>
</dbReference>
<dbReference type="SUPFAM" id="SSF53335">
    <property type="entry name" value="S-adenosyl-L-methionine-dependent methyltransferases"/>
    <property type="match status" value="1"/>
</dbReference>
<feature type="domain" description="DUF7059" evidence="6">
    <location>
        <begin position="25"/>
        <end position="116"/>
    </location>
</feature>
<evidence type="ECO:0000256" key="2">
    <source>
        <dbReference type="ARBA" id="ARBA00022603"/>
    </source>
</evidence>
<feature type="domain" description="Methyltransferase small" evidence="5">
    <location>
        <begin position="175"/>
        <end position="295"/>
    </location>
</feature>
<name>A0A3L7AUJ1_9MICO</name>
<evidence type="ECO:0000256" key="3">
    <source>
        <dbReference type="ARBA" id="ARBA00022679"/>
    </source>
</evidence>
<dbReference type="InterPro" id="IPR052190">
    <property type="entry name" value="Euk-Arch_PrmC-MTase"/>
</dbReference>
<gene>
    <name evidence="8" type="ORF">D9V34_05300</name>
</gene>
<dbReference type="PROSITE" id="PS00092">
    <property type="entry name" value="N6_MTASE"/>
    <property type="match status" value="1"/>
</dbReference>
<dbReference type="GO" id="GO:0008170">
    <property type="term" value="F:N-methyltransferase activity"/>
    <property type="evidence" value="ECO:0007669"/>
    <property type="project" value="UniProtKB-ARBA"/>
</dbReference>
<evidence type="ECO:0000256" key="1">
    <source>
        <dbReference type="ARBA" id="ARBA00006149"/>
    </source>
</evidence>
<dbReference type="InterPro" id="IPR055487">
    <property type="entry name" value="DUF7059"/>
</dbReference>
<keyword evidence="3 8" id="KW-0808">Transferase</keyword>
<dbReference type="InterPro" id="IPR002052">
    <property type="entry name" value="DNA_methylase_N6_adenine_CS"/>
</dbReference>